<proteinExistence type="predicted"/>
<reference evidence="3 4" key="1">
    <citation type="journal article" date="2013" name="MBio">
        <title>Genome sequencing of the plant pathogen Taphrina deformans, the causal agent of peach leaf curl.</title>
        <authorList>
            <person name="Cisse O.H."/>
            <person name="Almeida J.M.G.C.F."/>
            <person name="Fonseca A."/>
            <person name="Kumar A.A."/>
            <person name="Salojaervi J."/>
            <person name="Overmyer K."/>
            <person name="Hauser P.M."/>
            <person name="Pagni M."/>
        </authorList>
    </citation>
    <scope>NUCLEOTIDE SEQUENCE [LARGE SCALE GENOMIC DNA]</scope>
    <source>
        <strain evidence="4">PYCC 5710 / ATCC 11124 / CBS 356.35 / IMI 108563 / JCM 9778 / NBRC 8474</strain>
    </source>
</reference>
<keyword evidence="2" id="KW-0812">Transmembrane</keyword>
<keyword evidence="4" id="KW-1185">Reference proteome</keyword>
<feature type="compositionally biased region" description="Polar residues" evidence="1">
    <location>
        <begin position="260"/>
        <end position="273"/>
    </location>
</feature>
<keyword evidence="2" id="KW-0472">Membrane</keyword>
<protein>
    <submittedName>
        <fullName evidence="3">Uncharacterized protein</fullName>
    </submittedName>
</protein>
<organism evidence="3 4">
    <name type="scientific">Taphrina deformans (strain PYCC 5710 / ATCC 11124 / CBS 356.35 / IMI 108563 / JCM 9778 / NBRC 8474)</name>
    <name type="common">Peach leaf curl fungus</name>
    <name type="synonym">Lalaria deformans</name>
    <dbReference type="NCBI Taxonomy" id="1097556"/>
    <lineage>
        <taxon>Eukaryota</taxon>
        <taxon>Fungi</taxon>
        <taxon>Dikarya</taxon>
        <taxon>Ascomycota</taxon>
        <taxon>Taphrinomycotina</taxon>
        <taxon>Taphrinomycetes</taxon>
        <taxon>Taphrinales</taxon>
        <taxon>Taphrinaceae</taxon>
        <taxon>Taphrina</taxon>
    </lineage>
</organism>
<evidence type="ECO:0000313" key="4">
    <source>
        <dbReference type="Proteomes" id="UP000013776"/>
    </source>
</evidence>
<dbReference type="AlphaFoldDB" id="R4X9P9"/>
<feature type="compositionally biased region" description="Basic and acidic residues" evidence="1">
    <location>
        <begin position="281"/>
        <end position="314"/>
    </location>
</feature>
<accession>R4X9P9</accession>
<sequence>MDNKLLEKTRNKLKHDLSGEEQEALRQCSATINRHTRIGAILGGSLSVYGMYRRKLWPLTKYPGRGLFFGVGGIVVGMQLGLVTASMACVRIVKALPDPDHVMKALREVQVELQDARRRPLGQAREWNQKGENDGEDGEVAPTGEFGREGVSFGQGQVTREDASSTVRPTTPWDQSPYQDGKSGERIESGADSGLYNGSGPVSISPDAKNRGSVGTQKEQSQNIWQQIRGENANRPETAWDRLRKTGSSSAPKPVDDGNSPFSTTPASNTADSSDAPPRPSYKDGDVQARDKQQDEFDRLLERERQGEAEDAKRTRNKFGDYN</sequence>
<dbReference type="OrthoDB" id="2438256at2759"/>
<dbReference type="VEuPathDB" id="FungiDB:TAPDE_002110"/>
<gene>
    <name evidence="3" type="ORF">TAPDE_002110</name>
</gene>
<feature type="compositionally biased region" description="Polar residues" evidence="1">
    <location>
        <begin position="213"/>
        <end position="226"/>
    </location>
</feature>
<evidence type="ECO:0000256" key="1">
    <source>
        <dbReference type="SAM" id="MobiDB-lite"/>
    </source>
</evidence>
<dbReference type="eggNOG" id="ENOG502SBYF">
    <property type="taxonomic scope" value="Eukaryota"/>
</dbReference>
<keyword evidence="2" id="KW-1133">Transmembrane helix</keyword>
<dbReference type="EMBL" id="CAHR02000072">
    <property type="protein sequence ID" value="CCG82165.1"/>
    <property type="molecule type" value="Genomic_DNA"/>
</dbReference>
<feature type="region of interest" description="Disordered" evidence="1">
    <location>
        <begin position="117"/>
        <end position="323"/>
    </location>
</feature>
<evidence type="ECO:0000313" key="3">
    <source>
        <dbReference type="EMBL" id="CCG82165.1"/>
    </source>
</evidence>
<feature type="transmembrane region" description="Helical" evidence="2">
    <location>
        <begin position="67"/>
        <end position="93"/>
    </location>
</feature>
<evidence type="ECO:0000256" key="2">
    <source>
        <dbReference type="SAM" id="Phobius"/>
    </source>
</evidence>
<dbReference type="Proteomes" id="UP000013776">
    <property type="component" value="Unassembled WGS sequence"/>
</dbReference>
<feature type="compositionally biased region" description="Polar residues" evidence="1">
    <location>
        <begin position="154"/>
        <end position="178"/>
    </location>
</feature>
<name>R4X9P9_TAPDE</name>
<comment type="caution">
    <text evidence="3">The sequence shown here is derived from an EMBL/GenBank/DDBJ whole genome shotgun (WGS) entry which is preliminary data.</text>
</comment>
<feature type="compositionally biased region" description="Basic and acidic residues" evidence="1">
    <location>
        <begin position="232"/>
        <end position="244"/>
    </location>
</feature>